<dbReference type="EMBL" id="CP024985">
    <property type="protein sequence ID" value="ATZ28755.1"/>
    <property type="molecule type" value="Genomic_DNA"/>
</dbReference>
<feature type="compositionally biased region" description="Low complexity" evidence="1">
    <location>
        <begin position="100"/>
        <end position="112"/>
    </location>
</feature>
<keyword evidence="3" id="KW-1185">Reference proteome</keyword>
<feature type="compositionally biased region" description="Low complexity" evidence="1">
    <location>
        <begin position="38"/>
        <end position="47"/>
    </location>
</feature>
<feature type="compositionally biased region" description="Low complexity" evidence="1">
    <location>
        <begin position="119"/>
        <end position="165"/>
    </location>
</feature>
<evidence type="ECO:0000313" key="3">
    <source>
        <dbReference type="Proteomes" id="UP000231791"/>
    </source>
</evidence>
<evidence type="ECO:0000313" key="2">
    <source>
        <dbReference type="EMBL" id="ATZ28755.1"/>
    </source>
</evidence>
<dbReference type="RefSeq" id="WP_037687347.1">
    <property type="nucleotide sequence ID" value="NZ_CP024985.1"/>
</dbReference>
<feature type="compositionally biased region" description="Pro residues" evidence="1">
    <location>
        <begin position="217"/>
        <end position="226"/>
    </location>
</feature>
<dbReference type="AlphaFoldDB" id="A0A2K8PT06"/>
<proteinExistence type="predicted"/>
<name>A0A2K8PT06_STRLA</name>
<dbReference type="KEGG" id="slx:SLAV_34925"/>
<feature type="compositionally biased region" description="Low complexity" evidence="1">
    <location>
        <begin position="59"/>
        <end position="90"/>
    </location>
</feature>
<gene>
    <name evidence="2" type="ORF">SLAV_34925</name>
</gene>
<evidence type="ECO:0000256" key="1">
    <source>
        <dbReference type="SAM" id="MobiDB-lite"/>
    </source>
</evidence>
<protein>
    <submittedName>
        <fullName evidence="2">Uncharacterized protein</fullName>
    </submittedName>
</protein>
<organism evidence="2 3">
    <name type="scientific">Streptomyces lavendulae subsp. lavendulae</name>
    <dbReference type="NCBI Taxonomy" id="58340"/>
    <lineage>
        <taxon>Bacteria</taxon>
        <taxon>Bacillati</taxon>
        <taxon>Actinomycetota</taxon>
        <taxon>Actinomycetes</taxon>
        <taxon>Kitasatosporales</taxon>
        <taxon>Streptomycetaceae</taxon>
        <taxon>Streptomyces</taxon>
    </lineage>
</organism>
<dbReference type="Proteomes" id="UP000231791">
    <property type="component" value="Chromosome"/>
</dbReference>
<sequence length="252" mass="24666">MSDFVDRVLGLPDPSAVRPRPPSFLDLPPVFDPPPPGAGSEEPAAGSRPSADAGTTEGARVARTGPAVPAAPVRVPAPYAPAAPGASVRGGLPGPGRGLPSGPAEAAPRAAGTGPGPSPAAAGAAPRPDGPDLTAGSGAPVAARPGRPPAAAAQPRAAAGPGQVPEPAYGYGYRSGEAYGGPRAGRGREPDGSAAGPVPGETTVHITIGRLEVRSGPPRPASPDPAPAVRRPPRAPAVPLEDYLRRRSGGGR</sequence>
<reference evidence="2 3" key="1">
    <citation type="submission" date="2017-11" db="EMBL/GenBank/DDBJ databases">
        <title>Complete genome sequence of Streptomyces lavendulae subsp. lavendulae CCM 3239 (formerly 'Streptomyces aureofaciens CCM 3239'), the producer of the angucycline-type antibiotic auricin.</title>
        <authorList>
            <person name="Busche T."/>
            <person name="Novakova R."/>
            <person name="Al'Dilaimi A."/>
            <person name="Homerova D."/>
            <person name="Feckova L."/>
            <person name="Rezuchova B."/>
            <person name="Mingyar E."/>
            <person name="Csolleiova D."/>
            <person name="Bekeova C."/>
            <person name="Winkler A."/>
            <person name="Sevcikova B."/>
            <person name="Kalinowski J."/>
            <person name="Kormanec J."/>
            <person name="Ruckert C."/>
        </authorList>
    </citation>
    <scope>NUCLEOTIDE SEQUENCE [LARGE SCALE GENOMIC DNA]</scope>
    <source>
        <strain evidence="2 3">CCM 3239</strain>
    </source>
</reference>
<accession>A0A2K8PT06</accession>
<feature type="region of interest" description="Disordered" evidence="1">
    <location>
        <begin position="1"/>
        <end position="252"/>
    </location>
</feature>
<dbReference type="GeneID" id="49387959"/>